<evidence type="ECO:0000313" key="2">
    <source>
        <dbReference type="EMBL" id="GKX56733.1"/>
    </source>
</evidence>
<keyword evidence="3" id="KW-1185">Reference proteome</keyword>
<organism evidence="2 3">
    <name type="scientific">Leminorella grimontii</name>
    <dbReference type="NCBI Taxonomy" id="82981"/>
    <lineage>
        <taxon>Bacteria</taxon>
        <taxon>Pseudomonadati</taxon>
        <taxon>Pseudomonadota</taxon>
        <taxon>Gammaproteobacteria</taxon>
        <taxon>Enterobacterales</taxon>
        <taxon>Budviciaceae</taxon>
        <taxon>Leminorella</taxon>
    </lineage>
</organism>
<protein>
    <recommendedName>
        <fullName evidence="1">N-acetyltransferase domain-containing protein</fullName>
    </recommendedName>
</protein>
<dbReference type="InterPro" id="IPR016181">
    <property type="entry name" value="Acyl_CoA_acyltransferase"/>
</dbReference>
<sequence length="341" mass="38045">MRVVAATPERDADLLRLLEENAMSGDVSLVMTRRPRYFTPEHDFGIERSALALEGERAVGMCRLTEHAGFANGKAQALGYLGGLRISPDYRHRVRVLQAGFDYLRQLSPPDYCYTSIATDNRTALRLLERGIPGLPAYRPLGEMCTLAISRKRGKRRGLWRVMPQESYADVVECYRRNARLRQLAPVLDAGWLHSSGATVLGYYDGQTLSACAALWNQQAFKQILASRYSLRARLLRPFYNGYAMATGRVPLPKAGQALDQSFLAFFAADDGDMTTDLIMDALALCPTRIMTLGLPAAESSVKKLTARTRAAVYRTRLYGVDLSSSPEWDNRTVWPEVALL</sequence>
<reference evidence="2" key="1">
    <citation type="submission" date="2022-06" db="EMBL/GenBank/DDBJ databases">
        <title>Draft genome sequences of Leminorella grimontii str. JCM5902.</title>
        <authorList>
            <person name="Wakabayashi Y."/>
            <person name="Kojima K."/>
        </authorList>
    </citation>
    <scope>NUCLEOTIDE SEQUENCE</scope>
    <source>
        <strain evidence="2">JCM 5902</strain>
    </source>
</reference>
<dbReference type="RefSeq" id="WP_027275386.1">
    <property type="nucleotide sequence ID" value="NZ_BRLH01000008.1"/>
</dbReference>
<dbReference type="PROSITE" id="PS51186">
    <property type="entry name" value="GNAT"/>
    <property type="match status" value="1"/>
</dbReference>
<name>A0AAV5N5J1_9GAMM</name>
<dbReference type="AlphaFoldDB" id="A0AAV5N5J1"/>
<dbReference type="SUPFAM" id="SSF55729">
    <property type="entry name" value="Acyl-CoA N-acyltransferases (Nat)"/>
    <property type="match status" value="1"/>
</dbReference>
<dbReference type="InterPro" id="IPR000182">
    <property type="entry name" value="GNAT_dom"/>
</dbReference>
<feature type="domain" description="N-acetyltransferase" evidence="1">
    <location>
        <begin position="1"/>
        <end position="152"/>
    </location>
</feature>
<accession>A0AAV5N5J1</accession>
<dbReference type="EMBL" id="BRLH01000008">
    <property type="protein sequence ID" value="GKX56733.1"/>
    <property type="molecule type" value="Genomic_DNA"/>
</dbReference>
<proteinExistence type="predicted"/>
<evidence type="ECO:0000259" key="1">
    <source>
        <dbReference type="PROSITE" id="PS51186"/>
    </source>
</evidence>
<dbReference type="Proteomes" id="UP001058124">
    <property type="component" value="Unassembled WGS sequence"/>
</dbReference>
<evidence type="ECO:0000313" key="3">
    <source>
        <dbReference type="Proteomes" id="UP001058124"/>
    </source>
</evidence>
<gene>
    <name evidence="2" type="ORF">SOASR030_28450</name>
</gene>
<dbReference type="GO" id="GO:0016747">
    <property type="term" value="F:acyltransferase activity, transferring groups other than amino-acyl groups"/>
    <property type="evidence" value="ECO:0007669"/>
    <property type="project" value="InterPro"/>
</dbReference>
<comment type="caution">
    <text evidence="2">The sequence shown here is derived from an EMBL/GenBank/DDBJ whole genome shotgun (WGS) entry which is preliminary data.</text>
</comment>